<keyword evidence="3" id="KW-0238">DNA-binding</keyword>
<keyword evidence="4" id="KW-0804">Transcription</keyword>
<evidence type="ECO:0000256" key="3">
    <source>
        <dbReference type="ARBA" id="ARBA00023125"/>
    </source>
</evidence>
<keyword evidence="2" id="KW-0805">Transcription regulation</keyword>
<dbReference type="InterPro" id="IPR036388">
    <property type="entry name" value="WH-like_DNA-bd_sf"/>
</dbReference>
<comment type="similarity">
    <text evidence="1">Belongs to the LysR transcriptional regulatory family.</text>
</comment>
<feature type="domain" description="HTH lysR-type" evidence="5">
    <location>
        <begin position="1"/>
        <end position="58"/>
    </location>
</feature>
<dbReference type="Gene3D" id="3.40.190.290">
    <property type="match status" value="1"/>
</dbReference>
<dbReference type="SUPFAM" id="SSF46785">
    <property type="entry name" value="Winged helix' DNA-binding domain"/>
    <property type="match status" value="1"/>
</dbReference>
<gene>
    <name evidence="6" type="ORF">D3P09_14160</name>
</gene>
<dbReference type="EMBL" id="QXQB01000003">
    <property type="protein sequence ID" value="RJX38687.1"/>
    <property type="molecule type" value="Genomic_DNA"/>
</dbReference>
<dbReference type="InterPro" id="IPR000847">
    <property type="entry name" value="LysR_HTH_N"/>
</dbReference>
<proteinExistence type="inferred from homology"/>
<dbReference type="FunFam" id="1.10.10.10:FF:000001">
    <property type="entry name" value="LysR family transcriptional regulator"/>
    <property type="match status" value="1"/>
</dbReference>
<keyword evidence="7" id="KW-1185">Reference proteome</keyword>
<dbReference type="PANTHER" id="PTHR30126:SF40">
    <property type="entry name" value="HTH-TYPE TRANSCRIPTIONAL REGULATOR GLTR"/>
    <property type="match status" value="1"/>
</dbReference>
<dbReference type="Pfam" id="PF03466">
    <property type="entry name" value="LysR_substrate"/>
    <property type="match status" value="1"/>
</dbReference>
<evidence type="ECO:0000256" key="2">
    <source>
        <dbReference type="ARBA" id="ARBA00023015"/>
    </source>
</evidence>
<dbReference type="OrthoDB" id="9803735at2"/>
<organism evidence="6 7">
    <name type="scientific">Paenibacillus pinisoli</name>
    <dbReference type="NCBI Taxonomy" id="1276110"/>
    <lineage>
        <taxon>Bacteria</taxon>
        <taxon>Bacillati</taxon>
        <taxon>Bacillota</taxon>
        <taxon>Bacilli</taxon>
        <taxon>Bacillales</taxon>
        <taxon>Paenibacillaceae</taxon>
        <taxon>Paenibacillus</taxon>
    </lineage>
</organism>
<evidence type="ECO:0000313" key="7">
    <source>
        <dbReference type="Proteomes" id="UP000267798"/>
    </source>
</evidence>
<dbReference type="Pfam" id="PF00126">
    <property type="entry name" value="HTH_1"/>
    <property type="match status" value="1"/>
</dbReference>
<dbReference type="PANTHER" id="PTHR30126">
    <property type="entry name" value="HTH-TYPE TRANSCRIPTIONAL REGULATOR"/>
    <property type="match status" value="1"/>
</dbReference>
<comment type="caution">
    <text evidence="6">The sequence shown here is derived from an EMBL/GenBank/DDBJ whole genome shotgun (WGS) entry which is preliminary data.</text>
</comment>
<dbReference type="InterPro" id="IPR036390">
    <property type="entry name" value="WH_DNA-bd_sf"/>
</dbReference>
<evidence type="ECO:0000313" key="6">
    <source>
        <dbReference type="EMBL" id="RJX38687.1"/>
    </source>
</evidence>
<protein>
    <submittedName>
        <fullName evidence="6">LysR family transcriptional regulator</fullName>
    </submittedName>
</protein>
<dbReference type="PROSITE" id="PS50931">
    <property type="entry name" value="HTH_LYSR"/>
    <property type="match status" value="1"/>
</dbReference>
<reference evidence="6 7" key="1">
    <citation type="submission" date="2018-09" db="EMBL/GenBank/DDBJ databases">
        <title>Paenibacillus aracenensis nov. sp. isolated from a cave in southern Spain.</title>
        <authorList>
            <person name="Jurado V."/>
            <person name="Gutierrez-Patricio S."/>
            <person name="Gonzalez-Pimentel J.L."/>
            <person name="Miller A.Z."/>
            <person name="Laiz L."/>
            <person name="Saiz-Jimenez C."/>
        </authorList>
    </citation>
    <scope>NUCLEOTIDE SEQUENCE [LARGE SCALE GENOMIC DNA]</scope>
    <source>
        <strain evidence="6 7">JCM 19203</strain>
    </source>
</reference>
<name>A0A3A6PDA8_9BACL</name>
<sequence length="304" mass="34833">MNINKLQTFLTLTQCLSFTEAADRLYCSQPSVSMQIQSLEDELGVPLFDRIGKKLYLTKQGEHFKPYAEQIINLFHSAKDHIRQFEDLSYGTLSFGASNFVGVYLLPSILKEFTTEYPEININMNITSSAQLIRMLETNKLEFLVLSSRIHIDESQFQRTTFYQDKLDLVVHPSHPLAQKESCTFADLENETLIIKPDKSATRTYLEETFKQYGFHSPKYLEISNLEGIKQGVIHNLGVSIISSFAIQQDIEYGRLVRVPLKDIAFQRGISYVYHCNKHLSPAAKAFIAKLDQKYKNSILSLDI</sequence>
<evidence type="ECO:0000256" key="1">
    <source>
        <dbReference type="ARBA" id="ARBA00009437"/>
    </source>
</evidence>
<evidence type="ECO:0000256" key="4">
    <source>
        <dbReference type="ARBA" id="ARBA00023163"/>
    </source>
</evidence>
<dbReference type="GO" id="GO:0000976">
    <property type="term" value="F:transcription cis-regulatory region binding"/>
    <property type="evidence" value="ECO:0007669"/>
    <property type="project" value="TreeGrafter"/>
</dbReference>
<dbReference type="Gene3D" id="1.10.10.10">
    <property type="entry name" value="Winged helix-like DNA-binding domain superfamily/Winged helix DNA-binding domain"/>
    <property type="match status" value="1"/>
</dbReference>
<dbReference type="AlphaFoldDB" id="A0A3A6PDA8"/>
<dbReference type="RefSeq" id="WP_120111166.1">
    <property type="nucleotide sequence ID" value="NZ_QXQB01000003.1"/>
</dbReference>
<dbReference type="GO" id="GO:0003700">
    <property type="term" value="F:DNA-binding transcription factor activity"/>
    <property type="evidence" value="ECO:0007669"/>
    <property type="project" value="InterPro"/>
</dbReference>
<accession>A0A3A6PDA8</accession>
<dbReference type="InterPro" id="IPR005119">
    <property type="entry name" value="LysR_subst-bd"/>
</dbReference>
<evidence type="ECO:0000259" key="5">
    <source>
        <dbReference type="PROSITE" id="PS50931"/>
    </source>
</evidence>
<dbReference type="PRINTS" id="PR00039">
    <property type="entry name" value="HTHLYSR"/>
</dbReference>
<dbReference type="Proteomes" id="UP000267798">
    <property type="component" value="Unassembled WGS sequence"/>
</dbReference>
<dbReference type="SUPFAM" id="SSF53850">
    <property type="entry name" value="Periplasmic binding protein-like II"/>
    <property type="match status" value="1"/>
</dbReference>